<dbReference type="SMART" id="SM00822">
    <property type="entry name" value="PKS_KR"/>
    <property type="match status" value="4"/>
</dbReference>
<dbReference type="InterPro" id="IPR011032">
    <property type="entry name" value="GroES-like_sf"/>
</dbReference>
<dbReference type="SMART" id="SM00827">
    <property type="entry name" value="PKS_AT"/>
    <property type="match status" value="4"/>
</dbReference>
<dbReference type="SMART" id="SM00825">
    <property type="entry name" value="PKS_KS"/>
    <property type="match status" value="4"/>
</dbReference>
<dbReference type="InterPro" id="IPR014043">
    <property type="entry name" value="Acyl_transferase_dom"/>
</dbReference>
<dbReference type="InterPro" id="IPR006162">
    <property type="entry name" value="Ppantetheine_attach_site"/>
</dbReference>
<accession>A0ABV9VL12</accession>
<evidence type="ECO:0000256" key="2">
    <source>
        <dbReference type="ARBA" id="ARBA00022553"/>
    </source>
</evidence>
<dbReference type="InterPro" id="IPR049900">
    <property type="entry name" value="PKS_mFAS_DH"/>
</dbReference>
<dbReference type="PROSITE" id="PS52004">
    <property type="entry name" value="KS3_2"/>
    <property type="match status" value="4"/>
</dbReference>
<dbReference type="SUPFAM" id="SSF50129">
    <property type="entry name" value="GroES-like"/>
    <property type="match status" value="1"/>
</dbReference>
<dbReference type="Pfam" id="PF13602">
    <property type="entry name" value="ADH_zinc_N_2"/>
    <property type="match status" value="1"/>
</dbReference>
<dbReference type="SUPFAM" id="SSF55048">
    <property type="entry name" value="Probable ACP-binding domain of malonyl-CoA ACP transacylase"/>
    <property type="match status" value="4"/>
</dbReference>
<dbReference type="PROSITE" id="PS52019">
    <property type="entry name" value="PKS_MFAS_DH"/>
    <property type="match status" value="1"/>
</dbReference>
<dbReference type="Pfam" id="PF22953">
    <property type="entry name" value="SpnB_Rossmann"/>
    <property type="match status" value="1"/>
</dbReference>
<dbReference type="Gene3D" id="3.40.47.10">
    <property type="match status" value="4"/>
</dbReference>
<reference evidence="11" key="1">
    <citation type="journal article" date="2019" name="Int. J. Syst. Evol. Microbiol.">
        <title>The Global Catalogue of Microorganisms (GCM) 10K type strain sequencing project: providing services to taxonomists for standard genome sequencing and annotation.</title>
        <authorList>
            <consortium name="The Broad Institute Genomics Platform"/>
            <consortium name="The Broad Institute Genome Sequencing Center for Infectious Disease"/>
            <person name="Wu L."/>
            <person name="Ma J."/>
        </authorList>
    </citation>
    <scope>NUCLEOTIDE SEQUENCE [LARGE SCALE GENOMIC DNA]</scope>
    <source>
        <strain evidence="11">CGMCC 4.7152</strain>
    </source>
</reference>
<dbReference type="InterPro" id="IPR036736">
    <property type="entry name" value="ACP-like_sf"/>
</dbReference>
<dbReference type="Pfam" id="PF00550">
    <property type="entry name" value="PP-binding"/>
    <property type="match status" value="4"/>
</dbReference>
<proteinExistence type="predicted"/>
<dbReference type="InterPro" id="IPR009081">
    <property type="entry name" value="PP-bd_ACP"/>
</dbReference>
<dbReference type="PANTHER" id="PTHR43775">
    <property type="entry name" value="FATTY ACID SYNTHASE"/>
    <property type="match status" value="1"/>
</dbReference>
<evidence type="ECO:0000256" key="5">
    <source>
        <dbReference type="ARBA" id="ARBA00023315"/>
    </source>
</evidence>
<dbReference type="Pfam" id="PF18369">
    <property type="entry name" value="PKS_DE"/>
    <property type="match status" value="3"/>
</dbReference>
<dbReference type="Pfam" id="PF16197">
    <property type="entry name" value="KAsynt_C_assoc"/>
    <property type="match status" value="4"/>
</dbReference>
<dbReference type="Gene3D" id="3.30.70.3290">
    <property type="match status" value="4"/>
</dbReference>
<dbReference type="CDD" id="cd00833">
    <property type="entry name" value="PKS"/>
    <property type="match status" value="4"/>
</dbReference>
<dbReference type="InterPro" id="IPR020807">
    <property type="entry name" value="PKS_DH"/>
</dbReference>
<dbReference type="NCBIfam" id="NF045894">
    <property type="entry name" value="PKS_plus_SDR"/>
    <property type="match status" value="3"/>
</dbReference>
<dbReference type="InterPro" id="IPR001227">
    <property type="entry name" value="Ac_transferase_dom_sf"/>
</dbReference>
<evidence type="ECO:0000313" key="11">
    <source>
        <dbReference type="Proteomes" id="UP001595912"/>
    </source>
</evidence>
<dbReference type="EMBL" id="JBHSIU010000002">
    <property type="protein sequence ID" value="MFC4996303.1"/>
    <property type="molecule type" value="Genomic_DNA"/>
</dbReference>
<dbReference type="Pfam" id="PF00109">
    <property type="entry name" value="ketoacyl-synt"/>
    <property type="match status" value="4"/>
</dbReference>
<dbReference type="PROSITE" id="PS50075">
    <property type="entry name" value="CARRIER"/>
    <property type="match status" value="4"/>
</dbReference>
<feature type="active site" description="Proton donor; for dehydratase activity" evidence="6">
    <location>
        <position position="3924"/>
    </location>
</feature>
<keyword evidence="4" id="KW-0511">Multifunctional enzyme</keyword>
<dbReference type="InterPro" id="IPR057326">
    <property type="entry name" value="KR_dom"/>
</dbReference>
<evidence type="ECO:0000313" key="10">
    <source>
        <dbReference type="EMBL" id="MFC4996303.1"/>
    </source>
</evidence>
<dbReference type="SMART" id="SM01294">
    <property type="entry name" value="PKS_PP_betabranch"/>
    <property type="match status" value="4"/>
</dbReference>
<dbReference type="SMART" id="SM00826">
    <property type="entry name" value="PKS_DH"/>
    <property type="match status" value="1"/>
</dbReference>
<organism evidence="10 11">
    <name type="scientific">Dactylosporangium cerinum</name>
    <dbReference type="NCBI Taxonomy" id="1434730"/>
    <lineage>
        <taxon>Bacteria</taxon>
        <taxon>Bacillati</taxon>
        <taxon>Actinomycetota</taxon>
        <taxon>Actinomycetes</taxon>
        <taxon>Micromonosporales</taxon>
        <taxon>Micromonosporaceae</taxon>
        <taxon>Dactylosporangium</taxon>
    </lineage>
</organism>
<dbReference type="CDD" id="cd05195">
    <property type="entry name" value="enoyl_red"/>
    <property type="match status" value="1"/>
</dbReference>
<protein>
    <submittedName>
        <fullName evidence="10">Type I polyketide synthase</fullName>
    </submittedName>
</protein>
<dbReference type="Gene3D" id="3.90.180.10">
    <property type="entry name" value="Medium-chain alcohol dehydrogenases, catalytic domain"/>
    <property type="match status" value="1"/>
</dbReference>
<dbReference type="Gene3D" id="1.10.1200.10">
    <property type="entry name" value="ACP-like"/>
    <property type="match status" value="4"/>
</dbReference>
<gene>
    <name evidence="10" type="ORF">ACFPIJ_00485</name>
</gene>
<sequence>PREALAMDPQQRLLLEASWEVLERSGMSPDALRGQPVGVFIGASTSGYGVGGQIQAGTEGHLLTGSAPSIISGRVAYTFGLEGPAVTVDTACSSSLVALHLAAQAVRQGECTMALAGGVTVLAGPDIFAEFSRQGGLAADGRCKAFGDGADGTGWSEGVGVLLVERLSDARRNGHEVLAVVRGSAVNQDGASNGLTAPNGPSQERVILRTLANARLAPSDVDVVEAHGTGTRLGDPIEAQALLATYGQGRPADRPLWLGSVKSNIGHSQAAAGVAGVIKMVMALRHDTMPPSLHADSLSPHVDWSAGAVSLLTEARPWHRGDVARRAGVSSFGVSGTNAHVIIEEAPAPAEPVTALRPVVAAPASVPWLLSAKTAEALAGQAARLRAALEHGALPGAVDVGHSLAHTRARLEHRAVVFSASAADALVAVERGSGSADAMLGATAPGRLALLFTGQGAQRAGMGRELCAQFPVFGEVYDGIRASFDAVLDVPLSEADVHQTVYTQASLFAFEVALFRLLESFGVKPAFLLGHSIGELAAAHVAGVLSLDDAVQLVAARGRLMQALPAGGAMLAVQATEAEVRAALEPFAGRVDIAAVNGPTSIVISGAAEVIDELFKDRKTSRLTVSHAFHSPLMEPMLDEFRAVAAGIRYQAPRIPIVSNLTGEPVEEYTADYWVRHVREAVRFADGVGWLAGNGVTRFLEVGPTGVLTAMVQACLAEQAGVVALPAVRRGRAEVESLLRAVAQLYVNGVDIDWTRLYADWGGRRVDLPTYAFQRERYWLYAPADGPAEGAAERRFWDAVEGGDVDAVAASLDLAPADPLSSVLPALSSWRRQQRDGSAVLPWRYTVDWRPSTPAGVVSGTWLALMSSSDGWGLEALAAVAASADRLVRLELDAAGVDRLTLAARLRDAVAGVPDCAGVLWLPPADAGLDATVVVVQALGDAGVDARLWTLTRDAVAGVGPAQVWGFGRVAALEYPQRWGGLVAGPAVWDADTLAGLTAVLGGSEDQVSLRSSGPLARRLRRAPELPAETGSWRPGGTVVVTGGTGGLGAEVARWLAGRGAPGLLLLSRRGLAAPGAAELRDELSELGTQVTVVACDVADRASLAAALATVPVERPVTGVVHAAGVDPVFAIEDATPERVAAVLAAKVDGAVHLDALLADTPLEAFILFSSIAGVWGSGRQSAYSAANAALDALAWQRRARGVPATAVAWGPWADAGMAAGDGVGEALLRHGLRPMPARLALIALGQAVDGDETCVTVADVDWDRFTATFTAGRQSPLLEDLAPAGAPAVVDAVGGELRGRLAAASDSERRRMLSDLVRSGVATTLGYASAGNVEESRPFKSLGFDSLTAVELRNLLNAATGLVLPVGLVFDHPTPLAVANYLFSELCAEGAGDPQETTAEVPGSDLEPIAIVGMSCRLPGGVSSPEDLWRLVEGGSDAMGGFPTDRGWGEVAGDFARVGGFVADATGFDAGLFGISPREAVAMDPQQRLLLEAAWEVVERASVDPLSLRGSRTGVFVGASTSGYGFGGTGEGDGHLLTGTANSVISGRVAYSLGLEGPAVTVDTACSSSLVALHLACQALRANECTLAVAGGVTVMPSPAVFGEFARQGGLAGDGRCKSFAAGADGTGWSEGVAVLLVERLSDARRNGHEVLAVVRGSAVNQDGASNGLTAPNGPSQERVIRQALANARLAPDDVDAVEGHGTGTKLGDPIEAHALHMAYGRARESGRSLWLGSLKSNIGHTQAASGVAGVIKMVMAMRHGVLPRTLHIDAPNPHVDWSSGSVELLTEARSWPDAGRPRRAGVSSFGISGTNVHTIIEQAPEVEPVEPPAVVVPALLPIVVAARSGAALQSQARRLRELLAEPGPDLVDVAWSLMTTRAALEHRAVVLAGDRAEAVRGLDALAAGGSGSHLITGTVTPGRTAFLFTGQGAQRAGMGAGLHEQFPVFAEAYDDICSRFAALLDVPLGEADLNQTVYTQASLFAVEVALFRLVESFGLRPDFLLGHSIGELAAAHVAGVLSLDDAVALVAARGRLMQALPGGGAMLAVQATEAEIRAALEPFAGRVDIAAVNGPTSIVVSGDAEVIDGLFKDRKTSRLTVSHAFHSPLMEPMLEEFRTVAAGLSYAPPQIPVVSNLTGRPVEEYTADYWVRHVRQAVRFADGVAWLSENGVTRFLEVGPSGVLTGMAQGCLTGEAVLAAAMRKDRDEPATLLHALATLHVNGTDVGWHPMLPHGTRVSLPTYAFQRERFWLQETTHSPADPDEVRFWDAVEGQDSGALAGTLGLDDAGVLDSVLPALSSWRRGRRDRSTVDGWRYAVSWESLPRTTAALAGTWVVAAEPDAAAADVVEALRQAGADPVELPLTEADLDRAALAGRLAGVQEPVGVLVVCGAGTGSVPPLAVSATVVLIQALADLGSPAKVWGVTRGAVAVDASEHVTAAAAAQLWGLGRVVALEQPNRWGGLIDLPEQVDATLAGVLAQTAEDQVAVRRSGVFARRLVPAPALDPSARRAWQPRGTVLVTGGTGGLGGHVARWLAGAGVPHLVLTSRRGPDAPGVADLVQELTALGSRVTVAACDVADGDALAALLADLPVTGVVHAAGVDDAAEVADLDLDRFAAVLRAKVAGAAHLDRLLAGVDLDVFVVFSSIAGVWGSGGQGAYAAANAFLDALVQQRRARGAAGTALAWGPWAEAGMLVDAGAESYLRRRGLVPMAPALAVQALAAAVGHNVSTAVIADVDWPRFCEVFTAGRASRLFDLLPGVAVPAVASDGADAVLRRRLLEVPGAQQRQVVLAVVRSEVAAVLGHADVAAVEPGKPFKALGFDSLTAVELRNRLNTVTGLTLPVGMVFDYPTPLALAEHLRSTLLGEAAAAGPAQPEPAVARTVDEPIAIVAMSCRYAGGVDSPEDLWRLVRDGEDGITGFPADRGWDVEALYHPDPDHAGTSYTREGGFIDGVADFDAELFGISPREALAMDPQQRLLLESAWEAFERAGLDPRSLAGTRTGVFVGSNSHDYLALLAGGSSDAEGYLATGTAASVISGRIAYAFGLEGPAVSVDTACSSSLVALHLAVQSLRAGECSLAVAGGVAVMSTPGIFTEFSRQRGLATDGRCKAFAATADGTGWGEGVGLLLVERLSDARRNGHQVLAVVRGSAINQDGASNGLTAPNGPAQQRVIRQALASAGLNPVDVDAVEAHGTGTRLGDPIEAEALLATYGQERPDDRPLWLGSVKSNIGHTQAAAGVAGIIKMVMAMQHDLLPQTLHVDAPSPHVDWSSGAVQLLTEARSWPATNRPRRAGVSSFGMSGTNAHVIVEEAEPSPAPAASVVTGPVPWLISGKSPAAVRAQAAQLAALTETGVDVVAAARALATTRAALEHRAVVVAEDAAGFIAGLETVEPTSVVAGGDGVVLLFPGQGGQWLGMAVDLLESSPVFAARLRECDAALDFPLIEVLTCGEPQWLEQADIVQPALWAVMVSLAAVWESFGVQIAGVVGHSQGEIAAAVVAGALTLADGALMVSARSRLLRDLAGTGGMLAVGVPANELGELPDGVGIAAVNGPRLIVVSGDVAGLDAVAARCAERGVWAKRVSVDYASHSAHVEAIRTPMLAALDGLTAQPGRFPFYSTVTGERVDGTALDAGYWYENLRRPVRFDDVIAALVAAGHTTFVEVSPHPVLTGGVGERASVAIGTLRRDEGGWDQMLRSAGELWAAGVEVNWSGALGAATPIVDLPTYPFQRQRYWPSGAGEALLGAGVHLADGDGTVFSGHLSLSTQPWLADHRVLDRVLLPGTAFVELALHAGAVRELTIEAPLTVPDSGSVQLQVRVGAPDETGDRPVRISSRGEGTDTWTHHATGLIAAETTTPTFDLSAWPPSGAAPVDLHGFYERGAEAGYGYGPAFQGLRKAWRHDGDVYAEVILPDAASVAGFGVHPALLDAALHAVSLGDFVAPGEIRLPFAWTGINLHAVGAAAVRVRITGAGTDAVSVDVADTTGAPVATIDSLTLRPVSQAQLSAGPALQDSLFHIQWTPVAAKATPGLLSDGVVVVPVADAEAGVAGVEVRVRDGVRRVLSLTQEWLAQERPAEDRLVILTRGAVAVDGPVTDLVGATVWGLLRSAQSENPDRIVLVDTDGSDDSVAALPGAVALDEPQLALRNGTVSALRLVRALPATTLLTPQDDAVPHRVEVVGGGTLHSVAFVPADEAAAPLGPGQVRVAVRAAGVNFRDVAIALGMVPDQQVIGSEAAGVVVEVGPDVVDLAPGDRVFGLFSGAFGPLAVTDRRVVARMPRSWSFTQAASIPVVFLTAYYALRDLTNVQPGERLLVHAAAGGVGMAAVQLAQHWGVEVYGTASPSKWDALRSLGLDDTRIASSRDLDFEATFRAATGGRGMDVVLNSLAGAYVDASLRLLAQGGRFSEMGKTDKRDPAEVAAAYDGLSYRAFDLAEAGLDRIGAMLTEVIALFDAGALHLPPVAAWDLRDAVAAFRYMGQAKHVGKIAFTIPAAPQGTVLITGGTGLLGGLFAEHLVRSYNVRDLVLTSRQGMDAPGATDLVDRLAELGARAEVVACDAADRDALTAVITGRSLAGVVHCAGILDDGVFASLTPDRLDGVLRPKVDAAVHLHELTKHMDLAWFVVFSSASATFGSAGQANYAAANAFLDGLMSYRRSLGLPGLSLAWGLWAEASTMTGHLDGRDKTRIGGALSNDHGLALFDQAIQLPHHHQVPITLHLATPRDNAYVPPLFRALVTPTRRRATAAGASPDTGGTLADRLTNRPAGEQHQTLLDLITGNAAAVLGHTTTDTITPDRPFKEHGFDSLTSVELRNRLNTATGLRLPATLVFDYPTPTTLAQHLRETLVGDREVDNRTLEAATPARTAAVAGDPIAIVGMSCRFPGGVDSPADLWRLVAEGGDAIGPFPADRGWDLAALYGAGGAGTGTSAAREGGFVHDAATFDAGLFGISPREALAMDPQQRLLLEAAWEAFERAGFDPTSLRGTQSGVFIGTAASTYGMGINLPDSVEGHVLTGTATSVASGRLSYAFGLEGPAVTVDTACSSSLVALHLAAQALRQGECDLALVGGVTVMSGAGIFTEFSRQGGVAADGRCKPFSAEADGTGWGEGVGMLVVERLSDARRNGHEVLAVVRGSAVNQDGASNGLTAPNGPAQQRVIRQALASAGLSPSDVDVVEAHGTGTSLGDPIEAQALLATYGQNRPDDRPLWLGSVKSNIGHTQSASGVAGVIKMVMAMRHGVLPSSLHADAPSPHVDWSSGAVRLLTEAREWDTASRPRRAAVSSFGISGTNAHTVLEQVDARTDEPPANPGPSSAPLPWPVSAKTADGLRAQARRLRAFLDADPGVDPNDVGRALATSRAALDHRAVLLAGDRDGFAAALDALAAEDRRPDVIEGMARDRRTAFLFTGQGAQRAGMGQQLSERFPVFSEVYDGICARFSALLDVSLRDADVHQTVYTQASLFAVEVALFRLLESFGIRPDFLLGHSIGELAAAHVADVLSLDDAVRLVAARGRLMQALPTGGAMLAVQATEAEVRTALEPFAGRVDIAAVNGPTSIVVSGEAEVIDELFKDRKTKRLTVSHAFHSPLMEPMLDEFRAVAEDVSYAPPRIPIVSNLTGRLVDEYTADYWVRHVREAVRFADGAAWLQERGVTAYLELGPDGILTAMAAQCLREPAAGAPAPVVIACQRRDRDETDTLLRATAQAHVAGIRVDWAKVHGTGGRRVDLPTYAFQRERYWLQEAAVRVPAESAAEQQFWNAVEGGDVDAVAASLELAPVDALSSVLPALSSWRRQQRDGSAVLPWRYSVEWRPSVPAGGVSGTWLALASSSDGWGLEALAAVEASADRLLRLHVDVAGVDRAVLASRLRDAVAGTPALAGVLWLAPSEAALDATVAVVQALGDAGVDGRLWTLTRDAVEGVGHAQVWGFGRVAALEYPQRWGGLVDGPAVWDAGALTGLTTALGGAEDQVSVRSSGVFARRLRRAAQLPAAVRSWRPSGTVVVTGGTGGLGAEVARWLAGRGAPGLLLLSRRGLDAPGAVELRDELSAVGTHVTVVACDVTDRDSLAEALAAVPADRPVCGVVHAAGVDPVFAIEDATPERMAEVLAAKVDGAVHLDALLADTALEAFVVFSSIAGVWGSGRQSAYGAANAALDALAWRRRARGVSATSVSWGPWAGAGMAAGDGVGEVLLRHGLRPMPARLALLALGQAVDGDETCVTVADVDWDRFTATFTAGRPSPFLEDLAPTDAPTPVVEAAGEELRGRLAAASTAERHRLLSDLVCGGVAATLGYASAGSVEESRQFKDLGFDSLTAVELRNLLNAATGLVLPVGLVFDHPTPLAVANYLHSELCADDTSDPQETALRAALAKVPLARFRDAGVLDVLMRLAGHSTTEESAAEQPGIDALDELDVDALIQIALEN</sequence>
<dbReference type="InterPro" id="IPR036291">
    <property type="entry name" value="NAD(P)-bd_dom_sf"/>
</dbReference>
<dbReference type="InterPro" id="IPR013154">
    <property type="entry name" value="ADH-like_N"/>
</dbReference>
<dbReference type="Gene3D" id="6.10.140.1830">
    <property type="match status" value="3"/>
</dbReference>
<evidence type="ECO:0000259" key="7">
    <source>
        <dbReference type="PROSITE" id="PS50075"/>
    </source>
</evidence>
<evidence type="ECO:0000259" key="9">
    <source>
        <dbReference type="PROSITE" id="PS52019"/>
    </source>
</evidence>
<keyword evidence="2" id="KW-0597">Phosphoprotein</keyword>
<dbReference type="Pfam" id="PF14765">
    <property type="entry name" value="PS-DH"/>
    <property type="match status" value="1"/>
</dbReference>
<evidence type="ECO:0000256" key="1">
    <source>
        <dbReference type="ARBA" id="ARBA00022450"/>
    </source>
</evidence>
<feature type="domain" description="Ketosynthase family 3 (KS3)" evidence="8">
    <location>
        <begin position="2882"/>
        <end position="3308"/>
    </location>
</feature>
<keyword evidence="5" id="KW-0012">Acyltransferase</keyword>
<dbReference type="InterPro" id="IPR049552">
    <property type="entry name" value="PKS_DH_N"/>
</dbReference>
<keyword evidence="11" id="KW-1185">Reference proteome</keyword>
<feature type="domain" description="Ketosynthase family 3 (KS3)" evidence="8">
    <location>
        <begin position="4862"/>
        <end position="5287"/>
    </location>
</feature>
<feature type="region of interest" description="N-terminal hotdog fold" evidence="6">
    <location>
        <begin position="3737"/>
        <end position="3853"/>
    </location>
</feature>
<dbReference type="InterPro" id="IPR049551">
    <property type="entry name" value="PKS_DH_C"/>
</dbReference>
<dbReference type="InterPro" id="IPR014030">
    <property type="entry name" value="Ketoacyl_synth_N"/>
</dbReference>
<comment type="caution">
    <text evidence="10">The sequence shown here is derived from an EMBL/GenBank/DDBJ whole genome shotgun (WGS) entry which is preliminary data.</text>
</comment>
<dbReference type="SMART" id="SM00823">
    <property type="entry name" value="PKS_PP"/>
    <property type="match status" value="4"/>
</dbReference>
<dbReference type="PROSITE" id="PS00012">
    <property type="entry name" value="PHOSPHOPANTETHEINE"/>
    <property type="match status" value="3"/>
</dbReference>
<dbReference type="SUPFAM" id="SSF52151">
    <property type="entry name" value="FabD/lysophospholipase-like"/>
    <property type="match status" value="4"/>
</dbReference>
<feature type="domain" description="Carrier" evidence="7">
    <location>
        <begin position="2786"/>
        <end position="2861"/>
    </location>
</feature>
<dbReference type="Pfam" id="PF21089">
    <property type="entry name" value="PKS_DH_N"/>
    <property type="match status" value="1"/>
</dbReference>
<dbReference type="InterPro" id="IPR050091">
    <property type="entry name" value="PKS_NRPS_Biosynth_Enz"/>
</dbReference>
<dbReference type="InterPro" id="IPR016039">
    <property type="entry name" value="Thiolase-like"/>
</dbReference>
<name>A0ABV9VL12_9ACTN</name>
<dbReference type="Pfam" id="PF00698">
    <property type="entry name" value="Acyl_transf_1"/>
    <property type="match status" value="4"/>
</dbReference>
<dbReference type="InterPro" id="IPR020841">
    <property type="entry name" value="PKS_Beta-ketoAc_synthase_dom"/>
</dbReference>
<dbReference type="InterPro" id="IPR032821">
    <property type="entry name" value="PKS_assoc"/>
</dbReference>
<dbReference type="InterPro" id="IPR016035">
    <property type="entry name" value="Acyl_Trfase/lysoPLipase"/>
</dbReference>
<dbReference type="Proteomes" id="UP001595912">
    <property type="component" value="Unassembled WGS sequence"/>
</dbReference>
<dbReference type="PROSITE" id="PS00606">
    <property type="entry name" value="KS3_1"/>
    <property type="match status" value="4"/>
</dbReference>
<feature type="domain" description="Carrier" evidence="7">
    <location>
        <begin position="1312"/>
        <end position="1387"/>
    </location>
</feature>
<dbReference type="PANTHER" id="PTHR43775:SF51">
    <property type="entry name" value="INACTIVE PHENOLPHTHIOCEROL SYNTHESIS POLYKETIDE SYNTHASE TYPE I PKS1-RELATED"/>
    <property type="match status" value="1"/>
</dbReference>
<dbReference type="CDD" id="cd08952">
    <property type="entry name" value="KR_1_SDR_x"/>
    <property type="match status" value="3"/>
</dbReference>
<feature type="domain" description="PKS/mFAS DH" evidence="9">
    <location>
        <begin position="3737"/>
        <end position="4001"/>
    </location>
</feature>
<dbReference type="InterPro" id="IPR018201">
    <property type="entry name" value="Ketoacyl_synth_AS"/>
</dbReference>
<feature type="active site" description="Proton acceptor; for dehydratase activity" evidence="6">
    <location>
        <position position="3769"/>
    </location>
</feature>
<dbReference type="SMART" id="SM00829">
    <property type="entry name" value="PKS_ER"/>
    <property type="match status" value="1"/>
</dbReference>
<dbReference type="Gene3D" id="3.40.50.720">
    <property type="entry name" value="NAD(P)-binding Rossmann-like Domain"/>
    <property type="match status" value="6"/>
</dbReference>
<dbReference type="InterPro" id="IPR042104">
    <property type="entry name" value="PKS_dehydratase_sf"/>
</dbReference>
<dbReference type="InterPro" id="IPR020806">
    <property type="entry name" value="PKS_PP-bd"/>
</dbReference>
<dbReference type="InterPro" id="IPR020843">
    <property type="entry name" value="ER"/>
</dbReference>
<dbReference type="SUPFAM" id="SSF51735">
    <property type="entry name" value="NAD(P)-binding Rossmann-fold domains"/>
    <property type="match status" value="9"/>
</dbReference>
<dbReference type="InterPro" id="IPR013968">
    <property type="entry name" value="PKS_KR"/>
</dbReference>
<keyword evidence="3" id="KW-0808">Transferase</keyword>
<dbReference type="Pfam" id="PF08659">
    <property type="entry name" value="KR"/>
    <property type="match status" value="4"/>
</dbReference>
<feature type="domain" description="Carrier" evidence="7">
    <location>
        <begin position="6260"/>
        <end position="6335"/>
    </location>
</feature>
<evidence type="ECO:0000256" key="3">
    <source>
        <dbReference type="ARBA" id="ARBA00022679"/>
    </source>
</evidence>
<feature type="domain" description="Ketosynthase family 3 (KS3)" evidence="8">
    <location>
        <begin position="1407"/>
        <end position="1820"/>
    </location>
</feature>
<evidence type="ECO:0000256" key="6">
    <source>
        <dbReference type="PROSITE-ProRule" id="PRU01363"/>
    </source>
</evidence>
<dbReference type="InterPro" id="IPR041618">
    <property type="entry name" value="PKS_DE"/>
</dbReference>
<dbReference type="SUPFAM" id="SSF53901">
    <property type="entry name" value="Thiolase-like"/>
    <property type="match status" value="4"/>
</dbReference>
<dbReference type="Gene3D" id="3.10.129.110">
    <property type="entry name" value="Polyketide synthase dehydratase"/>
    <property type="match status" value="1"/>
</dbReference>
<dbReference type="Pfam" id="PF08240">
    <property type="entry name" value="ADH_N"/>
    <property type="match status" value="1"/>
</dbReference>
<feature type="domain" description="Carrier" evidence="7">
    <location>
        <begin position="4763"/>
        <end position="4838"/>
    </location>
</feature>
<feature type="non-terminal residue" evidence="10">
    <location>
        <position position="1"/>
    </location>
</feature>
<dbReference type="InterPro" id="IPR016036">
    <property type="entry name" value="Malonyl_transacylase_ACP-bd"/>
</dbReference>
<dbReference type="Pfam" id="PF02801">
    <property type="entry name" value="Ketoacyl-synt_C"/>
    <property type="match status" value="4"/>
</dbReference>
<dbReference type="InterPro" id="IPR055123">
    <property type="entry name" value="SpnB-like_Rossmann"/>
</dbReference>
<dbReference type="InterPro" id="IPR014031">
    <property type="entry name" value="Ketoacyl_synth_C"/>
</dbReference>
<feature type="domain" description="Ketosynthase family 3 (KS3)" evidence="8">
    <location>
        <begin position="1"/>
        <end position="345"/>
    </location>
</feature>
<dbReference type="SUPFAM" id="SSF47336">
    <property type="entry name" value="ACP-like"/>
    <property type="match status" value="4"/>
</dbReference>
<evidence type="ECO:0000259" key="8">
    <source>
        <dbReference type="PROSITE" id="PS52004"/>
    </source>
</evidence>
<evidence type="ECO:0000256" key="4">
    <source>
        <dbReference type="ARBA" id="ARBA00023268"/>
    </source>
</evidence>
<dbReference type="CDD" id="cd08956">
    <property type="entry name" value="KR_3_FAS_SDR_x"/>
    <property type="match status" value="1"/>
</dbReference>
<keyword evidence="1" id="KW-0596">Phosphopantetheine</keyword>
<dbReference type="Gene3D" id="3.40.366.10">
    <property type="entry name" value="Malonyl-Coenzyme A Acyl Carrier Protein, domain 2"/>
    <property type="match status" value="4"/>
</dbReference>
<dbReference type="RefSeq" id="WP_380112504.1">
    <property type="nucleotide sequence ID" value="NZ_JBHSIU010000002.1"/>
</dbReference>
<feature type="region of interest" description="C-terminal hotdog fold" evidence="6">
    <location>
        <begin position="3865"/>
        <end position="4001"/>
    </location>
</feature>